<evidence type="ECO:0000313" key="2">
    <source>
        <dbReference type="Proteomes" id="UP000049472"/>
    </source>
</evidence>
<gene>
    <name evidence="1" type="ORF">T1815_00991</name>
</gene>
<dbReference type="InterPro" id="IPR045591">
    <property type="entry name" value="DUF6462"/>
</dbReference>
<keyword evidence="2" id="KW-1185">Reference proteome</keyword>
<name>A0A0M6WWX5_9FIRM</name>
<evidence type="ECO:0000313" key="1">
    <source>
        <dbReference type="EMBL" id="CRL42170.1"/>
    </source>
</evidence>
<accession>A0A0M6WWX5</accession>
<protein>
    <submittedName>
        <fullName evidence="1">Uncharacterized protein</fullName>
    </submittedName>
</protein>
<dbReference type="EMBL" id="CVRQ01000058">
    <property type="protein sequence ID" value="CRL42170.1"/>
    <property type="molecule type" value="Genomic_DNA"/>
</dbReference>
<organism evidence="1 2">
    <name type="scientific">Agathobacter rectalis</name>
    <dbReference type="NCBI Taxonomy" id="39491"/>
    <lineage>
        <taxon>Bacteria</taxon>
        <taxon>Bacillati</taxon>
        <taxon>Bacillota</taxon>
        <taxon>Clostridia</taxon>
        <taxon>Lachnospirales</taxon>
        <taxon>Lachnospiraceae</taxon>
        <taxon>Agathobacter</taxon>
    </lineage>
</organism>
<dbReference type="Proteomes" id="UP000049472">
    <property type="component" value="Unassembled WGS sequence"/>
</dbReference>
<proteinExistence type="predicted"/>
<dbReference type="Pfam" id="PF20063">
    <property type="entry name" value="DUF6462"/>
    <property type="match status" value="1"/>
</dbReference>
<sequence>MEHTKAYQEFKKNGNTKFVRYSEGAEMYHMSVSKFMQMAKNAKAIYKLGQLVLVNLKIFDEYIETFHIVDDEFYK</sequence>
<dbReference type="RefSeq" id="WP_055062761.1">
    <property type="nucleotide sequence ID" value="NZ_CVRQ01000058.1"/>
</dbReference>
<reference evidence="2" key="1">
    <citation type="submission" date="2015-05" db="EMBL/GenBank/DDBJ databases">
        <authorList>
            <consortium name="Pathogen Informatics"/>
        </authorList>
    </citation>
    <scope>NUCLEOTIDE SEQUENCE [LARGE SCALE GENOMIC DNA]</scope>
    <source>
        <strain evidence="2">T1-815</strain>
    </source>
</reference>
<dbReference type="AlphaFoldDB" id="A0A0M6WWX5"/>